<feature type="domain" description="TssC1 C-terminal" evidence="3">
    <location>
        <begin position="401"/>
        <end position="510"/>
    </location>
</feature>
<dbReference type="InterPro" id="IPR044031">
    <property type="entry name" value="TssC1_N"/>
</dbReference>
<keyword evidence="5" id="KW-1185">Reference proteome</keyword>
<evidence type="ECO:0000259" key="2">
    <source>
        <dbReference type="Pfam" id="PF05943"/>
    </source>
</evidence>
<evidence type="ECO:0000313" key="4">
    <source>
        <dbReference type="EMBL" id="SHO67178.1"/>
    </source>
</evidence>
<dbReference type="InterPro" id="IPR044032">
    <property type="entry name" value="TssC1_C"/>
</dbReference>
<sequence>MPTDTPPATEAPADAKAAMGGGTVSPPLRRVAVDMALGRVPGDRLDRFLAESDPRAALREWFGDDAAASWGDPALALAIDRDIARLDALITDQLNAVIHHRRFLALEASWRGLRYLCSCAASASGVVVRAINASWAEIARDFSHATDFDRSALFHKVYTEEYGMPGGRPFGVLLCDYEIRHRLTPTHTVDDVAVLTGLAGVAAAAFAPTVLGASPELLGLEAFSELDRVRSVRQLFTGEEYRRYDRVRNLEDARFLGVVLPRVLMREPYSDADLRNMPFRYREDVDGLDASELCWGNAVYAFGEVLIRSYDLHGWFADICGSRRDEVDNGLVIGVPGPSVESDAPGVVRRFGCELAIPAHTEQDLSLLGLMNVNVCKDTSYLVFRTGASIQSVPRYDRPGAEVNARLSAMLRYILCVSRFAHYIKVQIRDRVGSFTTAEACESALQTWLHGYCLGNDDASMEMKARFPLREGRVEVRDIPGRPGAFACVLQLQPHFQLDQIFTTFKLVTDSALAAPQSAA</sequence>
<dbReference type="Pfam" id="PF05943">
    <property type="entry name" value="VipB"/>
    <property type="match status" value="1"/>
</dbReference>
<feature type="domain" description="TssC1 N-terminal" evidence="2">
    <location>
        <begin position="80"/>
        <end position="391"/>
    </location>
</feature>
<dbReference type="InterPro" id="IPR010269">
    <property type="entry name" value="T6SS_TssC-like"/>
</dbReference>
<name>A0A1M7ZQI8_9HYPH</name>
<evidence type="ECO:0000313" key="5">
    <source>
        <dbReference type="Proteomes" id="UP000186406"/>
    </source>
</evidence>
<reference evidence="4 5" key="1">
    <citation type="submission" date="2016-12" db="EMBL/GenBank/DDBJ databases">
        <authorList>
            <person name="Song W.-J."/>
            <person name="Kurnit D.M."/>
        </authorList>
    </citation>
    <scope>NUCLEOTIDE SEQUENCE [LARGE SCALE GENOMIC DNA]</scope>
    <source>
        <strain evidence="4 5">DSM 19599</strain>
    </source>
</reference>
<dbReference type="EMBL" id="FRXO01000011">
    <property type="protein sequence ID" value="SHO67178.1"/>
    <property type="molecule type" value="Genomic_DNA"/>
</dbReference>
<dbReference type="STRING" id="1123029.SAMN02745172_03851"/>
<proteinExistence type="predicted"/>
<feature type="region of interest" description="Disordered" evidence="1">
    <location>
        <begin position="1"/>
        <end position="22"/>
    </location>
</feature>
<feature type="compositionally biased region" description="Low complexity" evidence="1">
    <location>
        <begin position="1"/>
        <end position="18"/>
    </location>
</feature>
<evidence type="ECO:0000259" key="3">
    <source>
        <dbReference type="Pfam" id="PF18945"/>
    </source>
</evidence>
<protein>
    <submittedName>
        <fullName evidence="4">Type VI secretion system protein ImpD</fullName>
    </submittedName>
</protein>
<dbReference type="NCBIfam" id="TIGR03355">
    <property type="entry name" value="VI_chp_2"/>
    <property type="match status" value="1"/>
</dbReference>
<dbReference type="PANTHER" id="PTHR35565:SF3">
    <property type="entry name" value="TYPE VI SECRETION SYSTEM SHEATH PROTEIN TSSC1"/>
    <property type="match status" value="1"/>
</dbReference>
<accession>A0A1M7ZQI8</accession>
<dbReference type="AlphaFoldDB" id="A0A1M7ZQI8"/>
<dbReference type="PANTHER" id="PTHR35565">
    <property type="entry name" value="CYTOPLASMIC PROTEIN-RELATED"/>
    <property type="match status" value="1"/>
</dbReference>
<dbReference type="Pfam" id="PF18945">
    <property type="entry name" value="VipB_2"/>
    <property type="match status" value="1"/>
</dbReference>
<organism evidence="4 5">
    <name type="scientific">Pseudoxanthobacter soli DSM 19599</name>
    <dbReference type="NCBI Taxonomy" id="1123029"/>
    <lineage>
        <taxon>Bacteria</taxon>
        <taxon>Pseudomonadati</taxon>
        <taxon>Pseudomonadota</taxon>
        <taxon>Alphaproteobacteria</taxon>
        <taxon>Hyphomicrobiales</taxon>
        <taxon>Segnochrobactraceae</taxon>
        <taxon>Pseudoxanthobacter</taxon>
    </lineage>
</organism>
<gene>
    <name evidence="4" type="ORF">SAMN02745172_03851</name>
</gene>
<evidence type="ECO:0000256" key="1">
    <source>
        <dbReference type="SAM" id="MobiDB-lite"/>
    </source>
</evidence>
<dbReference type="Proteomes" id="UP000186406">
    <property type="component" value="Unassembled WGS sequence"/>
</dbReference>